<proteinExistence type="predicted"/>
<comment type="caution">
    <text evidence="1">The sequence shown here is derived from an EMBL/GenBank/DDBJ whole genome shotgun (WGS) entry which is preliminary data.</text>
</comment>
<name>A0A5B7IP55_PORTR</name>
<evidence type="ECO:0000313" key="2">
    <source>
        <dbReference type="Proteomes" id="UP000324222"/>
    </source>
</evidence>
<gene>
    <name evidence="1" type="ORF">E2C01_078106</name>
</gene>
<evidence type="ECO:0000313" key="1">
    <source>
        <dbReference type="EMBL" id="MPC83397.1"/>
    </source>
</evidence>
<sequence>MTTTGIFVCRCGVRRGSGWRGVTGGKTSEPREPRVHYWFTAPHQSGGPVGTQCRGGAGLYNSQSSSLVCGRELMAAAAAMEERAARAGPAVWCVYRILIIV</sequence>
<keyword evidence="2" id="KW-1185">Reference proteome</keyword>
<organism evidence="1 2">
    <name type="scientific">Portunus trituberculatus</name>
    <name type="common">Swimming crab</name>
    <name type="synonym">Neptunus trituberculatus</name>
    <dbReference type="NCBI Taxonomy" id="210409"/>
    <lineage>
        <taxon>Eukaryota</taxon>
        <taxon>Metazoa</taxon>
        <taxon>Ecdysozoa</taxon>
        <taxon>Arthropoda</taxon>
        <taxon>Crustacea</taxon>
        <taxon>Multicrustacea</taxon>
        <taxon>Malacostraca</taxon>
        <taxon>Eumalacostraca</taxon>
        <taxon>Eucarida</taxon>
        <taxon>Decapoda</taxon>
        <taxon>Pleocyemata</taxon>
        <taxon>Brachyura</taxon>
        <taxon>Eubrachyura</taxon>
        <taxon>Portunoidea</taxon>
        <taxon>Portunidae</taxon>
        <taxon>Portuninae</taxon>
        <taxon>Portunus</taxon>
    </lineage>
</organism>
<dbReference type="Proteomes" id="UP000324222">
    <property type="component" value="Unassembled WGS sequence"/>
</dbReference>
<protein>
    <submittedName>
        <fullName evidence="1">Uncharacterized protein</fullName>
    </submittedName>
</protein>
<accession>A0A5B7IP55</accession>
<dbReference type="AlphaFoldDB" id="A0A5B7IP55"/>
<reference evidence="1 2" key="1">
    <citation type="submission" date="2019-05" db="EMBL/GenBank/DDBJ databases">
        <title>Another draft genome of Portunus trituberculatus and its Hox gene families provides insights of decapod evolution.</title>
        <authorList>
            <person name="Jeong J.-H."/>
            <person name="Song I."/>
            <person name="Kim S."/>
            <person name="Choi T."/>
            <person name="Kim D."/>
            <person name="Ryu S."/>
            <person name="Kim W."/>
        </authorList>
    </citation>
    <scope>NUCLEOTIDE SEQUENCE [LARGE SCALE GENOMIC DNA]</scope>
    <source>
        <tissue evidence="1">Muscle</tissue>
    </source>
</reference>
<dbReference type="EMBL" id="VSRR010062400">
    <property type="protein sequence ID" value="MPC83397.1"/>
    <property type="molecule type" value="Genomic_DNA"/>
</dbReference>